<feature type="region of interest" description="Disordered" evidence="1">
    <location>
        <begin position="97"/>
        <end position="117"/>
    </location>
</feature>
<protein>
    <submittedName>
        <fullName evidence="2">Uncharacterized protein</fullName>
    </submittedName>
</protein>
<dbReference type="OrthoDB" id="264277at2759"/>
<dbReference type="Proteomes" id="UP000063063">
    <property type="component" value="Chromosome 20"/>
</dbReference>
<feature type="compositionally biased region" description="Polar residues" evidence="1">
    <location>
        <begin position="283"/>
        <end position="299"/>
    </location>
</feature>
<evidence type="ECO:0000313" key="2">
    <source>
        <dbReference type="EMBL" id="AIN97650.1"/>
    </source>
</evidence>
<evidence type="ECO:0000256" key="1">
    <source>
        <dbReference type="SAM" id="MobiDB-lite"/>
    </source>
</evidence>
<feature type="region of interest" description="Disordered" evidence="1">
    <location>
        <begin position="146"/>
        <end position="170"/>
    </location>
</feature>
<sequence>MLPLRATPARKSFVVALEEENQVRTIETTSPKYSEVETSPVPLTWGSESTPASPSPASGISRHCFRPTHKIFARSVVPTMKGTNHLSPATNTAYSPTSCMQLGTSPRASSAPPGSPSPVRSIIDFYLGHSPSLHRPTQYVTSDLTEREKGELNSDAEAPSPSLSSSQASELFCQSRTPARAYIEDFLATTDVDEGGDGDLRPVRTAPPMRDNGSVAAPNPISTSSRVVRVAVGNSPVVPEMWDDTSSSSSTSSTDVSDGFEKVEVSQQRLHSESTALIHLDSASPNSPLPTQLTASPTQWRRCTKDSLQGEGNAPHVPQESVSMIHEKHVTAPIPHTKAAPPVTRFAMDARTNLSRSSSCLSHRSGDVHHCEAVERVLRFPLYTEPVEGAHTDSAEVVNNVGEKVTQIACATTLATPVISDEVVRYCSVEQRAHRLPFLAPPYSSPPPSHTLAPSSVDVEKYVTIQPPTSDGENSRSDSWCGDVGGIQNAPCRAKETDVKWQAVAAAVAKPHVLEQGDTAQGTVYRLVDSNAASFPMDQRNPEPPLLRHAAKETAASEHPPLQSSSAKKPCVRSLLVRLYPGPSTPTHLGADHKIASPDKRYVSQIPQHTADPPPPRWNVSTKVHYSPLTEGTELAHAGKCHLRVRQGSRSLNSDDYISERIEGSHSRLSRSVPPKAPLHTRTSLLRLEATKTRKEAEAALREEIESPSFHPTVSPQSARICREKLRELKHSQGAVATVVMQGFQQEQASRTQHLKRNAKARQGTFGQDVLWGDATVMAEASLSISEEPDALANAQVLRPSAPLVRRLSATQPSTPQVSESCEMSSTTGTLVHTGTAVLRARQQAWPQQRLQAIKREEQSQMHMHHHSSASSSALRQSTDDPRCLEPFRLQPLSSTDHIDISTQCNLLPSECAAASTTTAAPGKELQPSAIPSSAGADDAPLLFDMPMETQTVFHRVDFYSAALPDAPETHFTLPERQQRVEDRLRELEMDRRRRLTMSSYHARACGLATGKPLCKPFTGR</sequence>
<dbReference type="EMBL" id="CP009389">
    <property type="protein sequence ID" value="AIN97650.1"/>
    <property type="molecule type" value="Genomic_DNA"/>
</dbReference>
<organism evidence="2 3">
    <name type="scientific">Leishmania panamensis</name>
    <dbReference type="NCBI Taxonomy" id="5679"/>
    <lineage>
        <taxon>Eukaryota</taxon>
        <taxon>Discoba</taxon>
        <taxon>Euglenozoa</taxon>
        <taxon>Kinetoplastea</taxon>
        <taxon>Metakinetoplastina</taxon>
        <taxon>Trypanosomatida</taxon>
        <taxon>Trypanosomatidae</taxon>
        <taxon>Leishmaniinae</taxon>
        <taxon>Leishmania</taxon>
        <taxon>Leishmania guyanensis species complex</taxon>
    </lineage>
</organism>
<dbReference type="AlphaFoldDB" id="A0A088RPE6"/>
<dbReference type="RefSeq" id="XP_010698357.1">
    <property type="nucleotide sequence ID" value="XM_010700055.1"/>
</dbReference>
<feature type="region of interest" description="Disordered" evidence="1">
    <location>
        <begin position="28"/>
        <end position="61"/>
    </location>
</feature>
<feature type="region of interest" description="Disordered" evidence="1">
    <location>
        <begin position="857"/>
        <end position="880"/>
    </location>
</feature>
<dbReference type="eggNOG" id="ENOG502SHT8">
    <property type="taxonomic scope" value="Eukaryota"/>
</dbReference>
<proteinExistence type="predicted"/>
<feature type="region of interest" description="Disordered" evidence="1">
    <location>
        <begin position="280"/>
        <end position="299"/>
    </location>
</feature>
<feature type="compositionally biased region" description="Low complexity" evidence="1">
    <location>
        <begin position="244"/>
        <end position="257"/>
    </location>
</feature>
<name>A0A088RPE6_LEIPA</name>
<feature type="region of interest" description="Disordered" evidence="1">
    <location>
        <begin position="238"/>
        <end position="259"/>
    </location>
</feature>
<reference evidence="2 3" key="1">
    <citation type="journal article" date="2015" name="Sci. Rep.">
        <title>The genome of Leishmania panamensis: insights into genomics of the L. (Viannia) subgenus.</title>
        <authorList>
            <person name="Llanes A."/>
            <person name="Restrepo C.M."/>
            <person name="Vecchio G.D."/>
            <person name="Anguizola F.J."/>
            <person name="Lleonart R."/>
        </authorList>
    </citation>
    <scope>NUCLEOTIDE SEQUENCE [LARGE SCALE GENOMIC DNA]</scope>
    <source>
        <strain evidence="2 3">MHOM/PA/94/PSC-1</strain>
    </source>
</reference>
<dbReference type="KEGG" id="lpan:LPMP_201560"/>
<dbReference type="VEuPathDB" id="TriTrypDB:LPMP_201560"/>
<feature type="compositionally biased region" description="Low complexity" evidence="1">
    <location>
        <begin position="46"/>
        <end position="61"/>
    </location>
</feature>
<feature type="region of interest" description="Disordered" evidence="1">
    <location>
        <begin position="550"/>
        <end position="569"/>
    </location>
</feature>
<feature type="compositionally biased region" description="Low complexity" evidence="1">
    <location>
        <begin position="105"/>
        <end position="117"/>
    </location>
</feature>
<accession>A0A088RPE6</accession>
<feature type="compositionally biased region" description="Low complexity" evidence="1">
    <location>
        <begin position="155"/>
        <end position="170"/>
    </location>
</feature>
<dbReference type="VEuPathDB" id="TriTrypDB:LPAL13_200020800"/>
<dbReference type="GeneID" id="22574365"/>
<evidence type="ECO:0000313" key="3">
    <source>
        <dbReference type="Proteomes" id="UP000063063"/>
    </source>
</evidence>
<keyword evidence="3" id="KW-1185">Reference proteome</keyword>
<gene>
    <name evidence="2" type="ORF">LPMP_201560</name>
</gene>